<protein>
    <recommendedName>
        <fullName evidence="5">Ribosome maturation factor RimM</fullName>
    </recommendedName>
</protein>
<proteinExistence type="inferred from homology"/>
<evidence type="ECO:0000313" key="8">
    <source>
        <dbReference type="EMBL" id="UOB21394.1"/>
    </source>
</evidence>
<evidence type="ECO:0000259" key="7">
    <source>
        <dbReference type="Pfam" id="PF24986"/>
    </source>
</evidence>
<comment type="subcellular location">
    <subcellularLocation>
        <location evidence="5">Cytoplasm</location>
    </subcellularLocation>
</comment>
<comment type="similarity">
    <text evidence="5">Belongs to the RimM family.</text>
</comment>
<dbReference type="InterPro" id="IPR011033">
    <property type="entry name" value="PRC_barrel-like_sf"/>
</dbReference>
<feature type="domain" description="Ribosome maturation factor RimM PRC barrel" evidence="7">
    <location>
        <begin position="100"/>
        <end position="164"/>
    </location>
</feature>
<organism evidence="8 9">
    <name type="scientific">Macrococcus armenti</name>
    <dbReference type="NCBI Taxonomy" id="2875764"/>
    <lineage>
        <taxon>Bacteria</taxon>
        <taxon>Bacillati</taxon>
        <taxon>Bacillota</taxon>
        <taxon>Bacilli</taxon>
        <taxon>Bacillales</taxon>
        <taxon>Staphylococcaceae</taxon>
        <taxon>Macrococcus</taxon>
    </lineage>
</organism>
<accession>A0ABY3ZWU9</accession>
<dbReference type="InterPro" id="IPR036976">
    <property type="entry name" value="RimM_N_sf"/>
</dbReference>
<evidence type="ECO:0000256" key="5">
    <source>
        <dbReference type="HAMAP-Rule" id="MF_00014"/>
    </source>
</evidence>
<comment type="domain">
    <text evidence="5">The PRC barrel domain binds ribosomal protein uS19.</text>
</comment>
<dbReference type="InterPro" id="IPR009000">
    <property type="entry name" value="Transl_B-barrel_sf"/>
</dbReference>
<dbReference type="HAMAP" id="MF_00014">
    <property type="entry name" value="Ribosome_mat_RimM"/>
    <property type="match status" value="1"/>
</dbReference>
<name>A0ABY3ZWU9_9STAP</name>
<evidence type="ECO:0000256" key="1">
    <source>
        <dbReference type="ARBA" id="ARBA00022490"/>
    </source>
</evidence>
<comment type="subunit">
    <text evidence="5">Binds ribosomal protein uS19.</text>
</comment>
<keyword evidence="1 5" id="KW-0963">Cytoplasm</keyword>
<dbReference type="Pfam" id="PF01782">
    <property type="entry name" value="RimM"/>
    <property type="match status" value="1"/>
</dbReference>
<reference evidence="8" key="2">
    <citation type="submission" date="2022-04" db="EMBL/GenBank/DDBJ databases">
        <title>Antimicrobial genetic elements in methicillin-resistant Macrococcus armenti.</title>
        <authorList>
            <person name="Keller J.E."/>
            <person name="Schwendener S."/>
            <person name="Pantucek R."/>
            <person name="Perreten V."/>
        </authorList>
    </citation>
    <scope>NUCLEOTIDE SEQUENCE</scope>
    <source>
        <strain evidence="8">CCM 2609</strain>
    </source>
</reference>
<gene>
    <name evidence="5 8" type="primary">rimM</name>
    <name evidence="8" type="ORF">MRZ06_04735</name>
</gene>
<evidence type="ECO:0000313" key="9">
    <source>
        <dbReference type="Proteomes" id="UP000830343"/>
    </source>
</evidence>
<dbReference type="Gene3D" id="2.40.30.60">
    <property type="entry name" value="RimM"/>
    <property type="match status" value="1"/>
</dbReference>
<dbReference type="InterPro" id="IPR011961">
    <property type="entry name" value="RimM"/>
</dbReference>
<dbReference type="InterPro" id="IPR002676">
    <property type="entry name" value="RimM_N"/>
</dbReference>
<dbReference type="InterPro" id="IPR056792">
    <property type="entry name" value="PRC_RimM"/>
</dbReference>
<dbReference type="SUPFAM" id="SSF50346">
    <property type="entry name" value="PRC-barrel domain"/>
    <property type="match status" value="1"/>
</dbReference>
<evidence type="ECO:0000256" key="3">
    <source>
        <dbReference type="ARBA" id="ARBA00022552"/>
    </source>
</evidence>
<dbReference type="PANTHER" id="PTHR33692">
    <property type="entry name" value="RIBOSOME MATURATION FACTOR RIMM"/>
    <property type="match status" value="1"/>
</dbReference>
<feature type="domain" description="RimM N-terminal" evidence="6">
    <location>
        <begin position="5"/>
        <end position="85"/>
    </location>
</feature>
<sequence length="166" mass="19056">MEINVGKIVNTHGVKGEVKILTASDFASERFKPGKVLMIPFKEEKVILTIKSYRTHKNFHMVSFEGLNNINDVEKYKGLDVFQDIENEDIILDEHEYFYSDIIGCTVYDGTREIGTVKEIFETGANDVWVVQGEKEYLIPYIEDVVKSVDIDHKKIIIEPIEGLLE</sequence>
<evidence type="ECO:0000256" key="4">
    <source>
        <dbReference type="ARBA" id="ARBA00023186"/>
    </source>
</evidence>
<dbReference type="Pfam" id="PF24986">
    <property type="entry name" value="PRC_RimM"/>
    <property type="match status" value="1"/>
</dbReference>
<reference evidence="8" key="1">
    <citation type="submission" date="2022-03" db="EMBL/GenBank/DDBJ databases">
        <authorList>
            <person name="Vrbovska V."/>
            <person name="Kovarovic V."/>
            <person name="Botka T."/>
            <person name="Pantucek R."/>
        </authorList>
    </citation>
    <scope>NUCLEOTIDE SEQUENCE</scope>
    <source>
        <strain evidence="8">CCM 2609</strain>
    </source>
</reference>
<keyword evidence="2 5" id="KW-0690">Ribosome biogenesis</keyword>
<evidence type="ECO:0000259" key="6">
    <source>
        <dbReference type="Pfam" id="PF01782"/>
    </source>
</evidence>
<keyword evidence="4 5" id="KW-0143">Chaperone</keyword>
<comment type="function">
    <text evidence="5">An accessory protein needed during the final step in the assembly of 30S ribosomal subunit, possibly for assembly of the head region. Essential for efficient processing of 16S rRNA. May be needed both before and after RbfA during the maturation of 16S rRNA. It has affinity for free ribosomal 30S subunits but not for 70S ribosomes.</text>
</comment>
<keyword evidence="3 5" id="KW-0698">rRNA processing</keyword>
<dbReference type="SUPFAM" id="SSF50447">
    <property type="entry name" value="Translation proteins"/>
    <property type="match status" value="1"/>
</dbReference>
<dbReference type="RefSeq" id="WP_243366978.1">
    <property type="nucleotide sequence ID" value="NZ_CP094348.1"/>
</dbReference>
<dbReference type="EMBL" id="CP094348">
    <property type="protein sequence ID" value="UOB21394.1"/>
    <property type="molecule type" value="Genomic_DNA"/>
</dbReference>
<evidence type="ECO:0000256" key="2">
    <source>
        <dbReference type="ARBA" id="ARBA00022517"/>
    </source>
</evidence>
<dbReference type="PANTHER" id="PTHR33692:SF1">
    <property type="entry name" value="RIBOSOME MATURATION FACTOR RIMM"/>
    <property type="match status" value="1"/>
</dbReference>
<keyword evidence="9" id="KW-1185">Reference proteome</keyword>
<dbReference type="NCBIfam" id="TIGR02273">
    <property type="entry name" value="16S_RimM"/>
    <property type="match status" value="1"/>
</dbReference>
<dbReference type="Proteomes" id="UP000830343">
    <property type="component" value="Chromosome"/>
</dbReference>
<dbReference type="Gene3D" id="2.30.30.240">
    <property type="entry name" value="PRC-barrel domain"/>
    <property type="match status" value="1"/>
</dbReference>